<comment type="similarity">
    <text evidence="3">Belongs to the LplA family.</text>
</comment>
<proteinExistence type="inferred from homology"/>
<evidence type="ECO:0000256" key="2">
    <source>
        <dbReference type="ARBA" id="ARBA00005085"/>
    </source>
</evidence>
<evidence type="ECO:0000256" key="1">
    <source>
        <dbReference type="ARBA" id="ARBA00003253"/>
    </source>
</evidence>
<name>S3C2K4_OPHP1</name>
<comment type="pathway">
    <text evidence="2">Protein modification; protein lipoylation via exogenous pathway; protein N(6)-(lipoyl)lysine from lipoate: step 2/2.</text>
</comment>
<dbReference type="CDD" id="cd16443">
    <property type="entry name" value="LplA"/>
    <property type="match status" value="1"/>
</dbReference>
<dbReference type="HOGENOM" id="CLU_374717_0_0_1"/>
<dbReference type="GO" id="GO:0009249">
    <property type="term" value="P:protein lipoylation"/>
    <property type="evidence" value="ECO:0007669"/>
    <property type="project" value="InterPro"/>
</dbReference>
<evidence type="ECO:0000256" key="4">
    <source>
        <dbReference type="ARBA" id="ARBA00015925"/>
    </source>
</evidence>
<dbReference type="PANTHER" id="PTHR12561">
    <property type="entry name" value="LIPOATE-PROTEIN LIGASE"/>
    <property type="match status" value="1"/>
</dbReference>
<feature type="domain" description="BPL/LPL catalytic" evidence="5">
    <location>
        <begin position="101"/>
        <end position="278"/>
    </location>
</feature>
<dbReference type="GO" id="GO:0016874">
    <property type="term" value="F:ligase activity"/>
    <property type="evidence" value="ECO:0007669"/>
    <property type="project" value="UniProtKB-KW"/>
</dbReference>
<evidence type="ECO:0000259" key="5">
    <source>
        <dbReference type="PROSITE" id="PS51733"/>
    </source>
</evidence>
<dbReference type="EMBL" id="KE148150">
    <property type="protein sequence ID" value="EPE07724.1"/>
    <property type="molecule type" value="Genomic_DNA"/>
</dbReference>
<protein>
    <recommendedName>
        <fullName evidence="4">Putative lipoate-protein ligase A</fullName>
    </recommendedName>
</protein>
<evidence type="ECO:0000256" key="3">
    <source>
        <dbReference type="ARBA" id="ARBA00008242"/>
    </source>
</evidence>
<dbReference type="InterPro" id="IPR045864">
    <property type="entry name" value="aa-tRNA-synth_II/BPL/LPL"/>
</dbReference>
<dbReference type="PANTHER" id="PTHR12561:SF3">
    <property type="entry name" value="LIPOYLTRANSFERASE 1, MITOCHONDRIAL"/>
    <property type="match status" value="1"/>
</dbReference>
<dbReference type="OrthoDB" id="201621at2759"/>
<dbReference type="GO" id="GO:0017118">
    <property type="term" value="F:lipoyltransferase activity"/>
    <property type="evidence" value="ECO:0007669"/>
    <property type="project" value="TreeGrafter"/>
</dbReference>
<keyword evidence="6" id="KW-0436">Ligase</keyword>
<evidence type="ECO:0000313" key="6">
    <source>
        <dbReference type="EMBL" id="EPE07724.1"/>
    </source>
</evidence>
<dbReference type="UniPathway" id="UPA00537">
    <property type="reaction ID" value="UER00595"/>
</dbReference>
<dbReference type="STRING" id="1262450.S3C2K4"/>
<dbReference type="AlphaFoldDB" id="S3C2K4"/>
<dbReference type="InterPro" id="IPR004562">
    <property type="entry name" value="LipoylTrfase_LipoateP_Ligase"/>
</dbReference>
<gene>
    <name evidence="6" type="ORF">F503_00446</name>
</gene>
<dbReference type="eggNOG" id="KOG3159">
    <property type="taxonomic scope" value="Eukaryota"/>
</dbReference>
<organism evidence="6 7">
    <name type="scientific">Ophiostoma piceae (strain UAMH 11346)</name>
    <name type="common">Sap stain fungus</name>
    <dbReference type="NCBI Taxonomy" id="1262450"/>
    <lineage>
        <taxon>Eukaryota</taxon>
        <taxon>Fungi</taxon>
        <taxon>Dikarya</taxon>
        <taxon>Ascomycota</taxon>
        <taxon>Pezizomycotina</taxon>
        <taxon>Sordariomycetes</taxon>
        <taxon>Sordariomycetidae</taxon>
        <taxon>Ophiostomatales</taxon>
        <taxon>Ophiostomataceae</taxon>
        <taxon>Ophiostoma</taxon>
    </lineage>
</organism>
<comment type="function">
    <text evidence="1">Catalyzes both the ATP-dependent activation of exogenously supplied lipoate to lipoyl-AMP and the transfer of the activated lipoyl onto the lipoyl domains of lipoate-dependent enzymes.</text>
</comment>
<accession>S3C2K4</accession>
<dbReference type="PROSITE" id="PS51733">
    <property type="entry name" value="BPL_LPL_CATALYTIC"/>
    <property type="match status" value="1"/>
</dbReference>
<evidence type="ECO:0000313" key="7">
    <source>
        <dbReference type="Proteomes" id="UP000016923"/>
    </source>
</evidence>
<dbReference type="InterPro" id="IPR004143">
    <property type="entry name" value="BPL_LPL_catalytic"/>
</dbReference>
<dbReference type="Gene3D" id="3.30.930.10">
    <property type="entry name" value="Bira Bifunctional Protein, Domain 2"/>
    <property type="match status" value="1"/>
</dbReference>
<dbReference type="Proteomes" id="UP000016923">
    <property type="component" value="Unassembled WGS sequence"/>
</dbReference>
<dbReference type="VEuPathDB" id="FungiDB:F503_00446"/>
<keyword evidence="7" id="KW-1185">Reference proteome</keyword>
<dbReference type="GO" id="GO:0005739">
    <property type="term" value="C:mitochondrion"/>
    <property type="evidence" value="ECO:0007669"/>
    <property type="project" value="TreeGrafter"/>
</dbReference>
<dbReference type="Pfam" id="PF21948">
    <property type="entry name" value="LplA-B_cat"/>
    <property type="match status" value="1"/>
</dbReference>
<dbReference type="SUPFAM" id="SSF55681">
    <property type="entry name" value="Class II aaRS and biotin synthetases"/>
    <property type="match status" value="1"/>
</dbReference>
<reference evidence="6 7" key="1">
    <citation type="journal article" date="2013" name="BMC Genomics">
        <title>The genome and transcriptome of the pine saprophyte Ophiostoma piceae, and a comparison with the bark beetle-associated pine pathogen Grosmannia clavigera.</title>
        <authorList>
            <person name="Haridas S."/>
            <person name="Wang Y."/>
            <person name="Lim L."/>
            <person name="Massoumi Alamouti S."/>
            <person name="Jackman S."/>
            <person name="Docking R."/>
            <person name="Robertson G."/>
            <person name="Birol I."/>
            <person name="Bohlmann J."/>
            <person name="Breuil C."/>
        </authorList>
    </citation>
    <scope>NUCLEOTIDE SEQUENCE [LARGE SCALE GENOMIC DNA]</scope>
    <source>
        <strain evidence="6 7">UAMH 11346</strain>
    </source>
</reference>
<sequence length="741" mass="81299">MTSILPRHLGAISWLPRNLGSRPQSRSQLFSRTSGAPSSFSLLSSLPPRWISTTAAELDGLFERVSLEPQSSTDGFHIIHSVGRNPYANLAIEHRLFQRAHPETRLLMLYRNTPCVVIGRNQNPWTEVNLGKLKTPGQHVQLVRRRSGGGAVYHDAGNANWSVHVPTSVFDRDQHAVMVARALQRLGVASARVNERHDIVVAGEDRDYKVSGSAYKLTKRRALHHGTCLLGADLVAVSGMLRAPPAAPYLKARGVASVRSPVKNVTLQGEDEAQHDPHDHFGAAVAAEFQSHYGAPASSTVIDVDALAAESDAFAFDPQLAQGYAELRTADWLFGQTPQFTFSTQPTEEDPRDRPARPTGVPAAFDMSFTARHGQLHEIAIAGLAKGGAGADVSSIDNSTATALDGHVLYEIRDWRAVLAEASPVPMHETYIEAVGTWLNELFGVELFHNTWTPADYEHLYIQEPHPHSPVDPITPRWNQSATVLKRSSLLPSSALNRSCRVAYSSCCRRIARTVALSCAHSGHSVAGLAPPYDSLWNDVGEDTRLIPPLPARPAPLPSLLRQRWWNECLHMKCTTGSSRGNAHWLHRVAWKIAGLASRSASSVRRCSVSWRNDAMRRWLAAISRRSRSIVSCRYGLSMPMVATGFWLSVCTTCSGAIRPSLWMRCSTAESSSGPASSRTCALDVRYERAAVYSLGSSGPYLWSALRAPRVSFADVYERKMSNSRPACSLTSVVPSRKLDR</sequence>